<organism evidence="1 2">
    <name type="scientific">Triangularia setosa</name>
    <dbReference type="NCBI Taxonomy" id="2587417"/>
    <lineage>
        <taxon>Eukaryota</taxon>
        <taxon>Fungi</taxon>
        <taxon>Dikarya</taxon>
        <taxon>Ascomycota</taxon>
        <taxon>Pezizomycotina</taxon>
        <taxon>Sordariomycetes</taxon>
        <taxon>Sordariomycetidae</taxon>
        <taxon>Sordariales</taxon>
        <taxon>Podosporaceae</taxon>
        <taxon>Triangularia</taxon>
    </lineage>
</organism>
<protein>
    <submittedName>
        <fullName evidence="1">Uncharacterized protein</fullName>
    </submittedName>
</protein>
<name>A0AAN6W1E3_9PEZI</name>
<dbReference type="EMBL" id="MU866328">
    <property type="protein sequence ID" value="KAK4173659.1"/>
    <property type="molecule type" value="Genomic_DNA"/>
</dbReference>
<sequence>MAILKSVGPRQHSGALILIQSLSTSAPSSPAQTHDEVDEFTIVPIPWDFPIKAGDPNGATEATYPGWNARFQSRLPRDVKIATGSLATLEDLTYDCKINTDMANILAIKWGILYLCGVPGKGKNGPGPKNCGRSMAKKEVGWGQIAELAQGVLENCARWEKVKGQGSHKDDKWRVIVRFLGKSGSC</sequence>
<evidence type="ECO:0000313" key="2">
    <source>
        <dbReference type="Proteomes" id="UP001302321"/>
    </source>
</evidence>
<reference evidence="1" key="1">
    <citation type="journal article" date="2023" name="Mol. Phylogenet. Evol.">
        <title>Genome-scale phylogeny and comparative genomics of the fungal order Sordariales.</title>
        <authorList>
            <person name="Hensen N."/>
            <person name="Bonometti L."/>
            <person name="Westerberg I."/>
            <person name="Brannstrom I.O."/>
            <person name="Guillou S."/>
            <person name="Cros-Aarteil S."/>
            <person name="Calhoun S."/>
            <person name="Haridas S."/>
            <person name="Kuo A."/>
            <person name="Mondo S."/>
            <person name="Pangilinan J."/>
            <person name="Riley R."/>
            <person name="LaButti K."/>
            <person name="Andreopoulos B."/>
            <person name="Lipzen A."/>
            <person name="Chen C."/>
            <person name="Yan M."/>
            <person name="Daum C."/>
            <person name="Ng V."/>
            <person name="Clum A."/>
            <person name="Steindorff A."/>
            <person name="Ohm R.A."/>
            <person name="Martin F."/>
            <person name="Silar P."/>
            <person name="Natvig D.O."/>
            <person name="Lalanne C."/>
            <person name="Gautier V."/>
            <person name="Ament-Velasquez S.L."/>
            <person name="Kruys A."/>
            <person name="Hutchinson M.I."/>
            <person name="Powell A.J."/>
            <person name="Barry K."/>
            <person name="Miller A.N."/>
            <person name="Grigoriev I.V."/>
            <person name="Debuchy R."/>
            <person name="Gladieux P."/>
            <person name="Hiltunen Thoren M."/>
            <person name="Johannesson H."/>
        </authorList>
    </citation>
    <scope>NUCLEOTIDE SEQUENCE</scope>
    <source>
        <strain evidence="1">CBS 892.96</strain>
    </source>
</reference>
<gene>
    <name evidence="1" type="ORF">QBC36DRAFT_348570</name>
</gene>
<dbReference type="Proteomes" id="UP001302321">
    <property type="component" value="Unassembled WGS sequence"/>
</dbReference>
<dbReference type="PANTHER" id="PTHR35605">
    <property type="entry name" value="ECP2 EFFECTOR PROTEIN DOMAIN-CONTAINING PROTEIN-RELATED"/>
    <property type="match status" value="1"/>
</dbReference>
<comment type="caution">
    <text evidence="1">The sequence shown here is derived from an EMBL/GenBank/DDBJ whole genome shotgun (WGS) entry which is preliminary data.</text>
</comment>
<dbReference type="AlphaFoldDB" id="A0AAN6W1E3"/>
<keyword evidence="2" id="KW-1185">Reference proteome</keyword>
<reference evidence="1" key="2">
    <citation type="submission" date="2023-05" db="EMBL/GenBank/DDBJ databases">
        <authorList>
            <consortium name="Lawrence Berkeley National Laboratory"/>
            <person name="Steindorff A."/>
            <person name="Hensen N."/>
            <person name="Bonometti L."/>
            <person name="Westerberg I."/>
            <person name="Brannstrom I.O."/>
            <person name="Guillou S."/>
            <person name="Cros-Aarteil S."/>
            <person name="Calhoun S."/>
            <person name="Haridas S."/>
            <person name="Kuo A."/>
            <person name="Mondo S."/>
            <person name="Pangilinan J."/>
            <person name="Riley R."/>
            <person name="Labutti K."/>
            <person name="Andreopoulos B."/>
            <person name="Lipzen A."/>
            <person name="Chen C."/>
            <person name="Yanf M."/>
            <person name="Daum C."/>
            <person name="Ng V."/>
            <person name="Clum A."/>
            <person name="Ohm R."/>
            <person name="Martin F."/>
            <person name="Silar P."/>
            <person name="Natvig D."/>
            <person name="Lalanne C."/>
            <person name="Gautier V."/>
            <person name="Ament-Velasquez S.L."/>
            <person name="Kruys A."/>
            <person name="Hutchinson M.I."/>
            <person name="Powell A.J."/>
            <person name="Barry K."/>
            <person name="Miller A.N."/>
            <person name="Grigoriev I.V."/>
            <person name="Debuchy R."/>
            <person name="Gladieux P."/>
            <person name="Thoren M.H."/>
            <person name="Johannesson H."/>
        </authorList>
    </citation>
    <scope>NUCLEOTIDE SEQUENCE</scope>
    <source>
        <strain evidence="1">CBS 892.96</strain>
    </source>
</reference>
<dbReference type="PANTHER" id="PTHR35605:SF1">
    <property type="entry name" value="ECP2 EFFECTOR PROTEIN DOMAIN-CONTAINING PROTEIN-RELATED"/>
    <property type="match status" value="1"/>
</dbReference>
<evidence type="ECO:0000313" key="1">
    <source>
        <dbReference type="EMBL" id="KAK4173659.1"/>
    </source>
</evidence>
<accession>A0AAN6W1E3</accession>
<proteinExistence type="predicted"/>